<dbReference type="Pfam" id="PF07742">
    <property type="entry name" value="BTG"/>
    <property type="match status" value="1"/>
</dbReference>
<protein>
    <recommendedName>
        <fullName evidence="2">Anti-proliferative protein domain-containing protein</fullName>
    </recommendedName>
</protein>
<dbReference type="Gene3D" id="3.90.640.90">
    <property type="entry name" value="Anti-proliferative protein, N-terminal domain"/>
    <property type="match status" value="1"/>
</dbReference>
<comment type="caution">
    <text evidence="3">The sequence shown here is derived from an EMBL/GenBank/DDBJ whole genome shotgun (WGS) entry which is preliminary data.</text>
</comment>
<dbReference type="InterPro" id="IPR036054">
    <property type="entry name" value="BTG-like_sf"/>
</dbReference>
<dbReference type="PRINTS" id="PR00310">
    <property type="entry name" value="ANTIPRLFBTG1"/>
</dbReference>
<dbReference type="GO" id="GO:0008285">
    <property type="term" value="P:negative regulation of cell population proliferation"/>
    <property type="evidence" value="ECO:0007669"/>
    <property type="project" value="TreeGrafter"/>
</dbReference>
<proteinExistence type="inferred from homology"/>
<keyword evidence="4" id="KW-1185">Reference proteome</keyword>
<reference evidence="3" key="1">
    <citation type="submission" date="2021-03" db="EMBL/GenBank/DDBJ databases">
        <title>Chromosome level genome of the anhydrobiotic midge Polypedilum vanderplanki.</title>
        <authorList>
            <person name="Yoshida Y."/>
            <person name="Kikawada T."/>
            <person name="Gusev O."/>
        </authorList>
    </citation>
    <scope>NUCLEOTIDE SEQUENCE</scope>
    <source>
        <strain evidence="3">NIAS01</strain>
        <tissue evidence="3">Whole body or cell culture</tissue>
    </source>
</reference>
<dbReference type="GO" id="GO:0005737">
    <property type="term" value="C:cytoplasm"/>
    <property type="evidence" value="ECO:0007669"/>
    <property type="project" value="TreeGrafter"/>
</dbReference>
<evidence type="ECO:0000313" key="4">
    <source>
        <dbReference type="Proteomes" id="UP001107558"/>
    </source>
</evidence>
<sequence>MKVEINSAADFLMNLLRVRQQENSLNETQLHSFRGSLITVLQEKFRDHWYIENPRKGSGFRCIRVNTEISDPCIAKAANNCRIGTRVIRELLPQGKK</sequence>
<dbReference type="Proteomes" id="UP001107558">
    <property type="component" value="Chromosome 2"/>
</dbReference>
<comment type="similarity">
    <text evidence="1">Belongs to the BTG family.</text>
</comment>
<evidence type="ECO:0000256" key="1">
    <source>
        <dbReference type="ARBA" id="ARBA00007989"/>
    </source>
</evidence>
<dbReference type="OrthoDB" id="19928at2759"/>
<dbReference type="SUPFAM" id="SSF160696">
    <property type="entry name" value="BTG domain-like"/>
    <property type="match status" value="1"/>
</dbReference>
<dbReference type="PANTHER" id="PTHR22978:SF22">
    <property type="entry name" value="BTG FAMILY PROTEIN"/>
    <property type="match status" value="1"/>
</dbReference>
<evidence type="ECO:0000313" key="3">
    <source>
        <dbReference type="EMBL" id="KAG5674999.1"/>
    </source>
</evidence>
<accession>A0A9J6BYS3</accession>
<dbReference type="SMART" id="SM00099">
    <property type="entry name" value="btg1"/>
    <property type="match status" value="1"/>
</dbReference>
<dbReference type="AlphaFoldDB" id="A0A9J6BYS3"/>
<dbReference type="GO" id="GO:0005634">
    <property type="term" value="C:nucleus"/>
    <property type="evidence" value="ECO:0007669"/>
    <property type="project" value="TreeGrafter"/>
</dbReference>
<name>A0A9J6BYS3_POLVA</name>
<organism evidence="3 4">
    <name type="scientific">Polypedilum vanderplanki</name>
    <name type="common">Sleeping chironomid midge</name>
    <dbReference type="NCBI Taxonomy" id="319348"/>
    <lineage>
        <taxon>Eukaryota</taxon>
        <taxon>Metazoa</taxon>
        <taxon>Ecdysozoa</taxon>
        <taxon>Arthropoda</taxon>
        <taxon>Hexapoda</taxon>
        <taxon>Insecta</taxon>
        <taxon>Pterygota</taxon>
        <taxon>Neoptera</taxon>
        <taxon>Endopterygota</taxon>
        <taxon>Diptera</taxon>
        <taxon>Nematocera</taxon>
        <taxon>Chironomoidea</taxon>
        <taxon>Chironomidae</taxon>
        <taxon>Chironominae</taxon>
        <taxon>Polypedilum</taxon>
        <taxon>Polypedilum</taxon>
    </lineage>
</organism>
<dbReference type="InterPro" id="IPR002087">
    <property type="entry name" value="Anti_prolifrtn"/>
</dbReference>
<feature type="domain" description="Anti-proliferative protein" evidence="2">
    <location>
        <begin position="1"/>
        <end position="97"/>
    </location>
</feature>
<evidence type="ECO:0000259" key="2">
    <source>
        <dbReference type="SMART" id="SM00099"/>
    </source>
</evidence>
<dbReference type="PANTHER" id="PTHR22978">
    <property type="entry name" value="B-CELL TRANSLOCATION GENE"/>
    <property type="match status" value="1"/>
</dbReference>
<gene>
    <name evidence="3" type="ORF">PVAND_004940</name>
</gene>
<dbReference type="EMBL" id="JADBJN010000002">
    <property type="protein sequence ID" value="KAG5674999.1"/>
    <property type="molecule type" value="Genomic_DNA"/>
</dbReference>
<dbReference type="InterPro" id="IPR033332">
    <property type="entry name" value="BTG"/>
</dbReference>